<feature type="transmembrane region" description="Helical" evidence="1">
    <location>
        <begin position="295"/>
        <end position="319"/>
    </location>
</feature>
<comment type="caution">
    <text evidence="2">The sequence shown here is derived from an EMBL/GenBank/DDBJ whole genome shotgun (WGS) entry which is preliminary data.</text>
</comment>
<keyword evidence="1" id="KW-0812">Transmembrane</keyword>
<keyword evidence="3" id="KW-1185">Reference proteome</keyword>
<name>A0ABR1RM20_9PEZI</name>
<evidence type="ECO:0000313" key="2">
    <source>
        <dbReference type="EMBL" id="KAK8016021.1"/>
    </source>
</evidence>
<reference evidence="2 3" key="1">
    <citation type="submission" date="2023-01" db="EMBL/GenBank/DDBJ databases">
        <title>Analysis of 21 Apiospora genomes using comparative genomics revels a genus with tremendous synthesis potential of carbohydrate active enzymes and secondary metabolites.</title>
        <authorList>
            <person name="Sorensen T."/>
        </authorList>
    </citation>
    <scope>NUCLEOTIDE SEQUENCE [LARGE SCALE GENOMIC DNA]</scope>
    <source>
        <strain evidence="2 3">CBS 20057</strain>
    </source>
</reference>
<sequence length="332" mass="37043">MDPASIVAYSQPVADAGFIEWDGGKLRLLDRFYGVKPLDQGLRGALASFAPSTLGYDSISSWQFFQFLIDMGPIYATWFLESSRPANARSPAYYPSLFILLGQFVGVGTVVPLFYFSCIVFGPSAVDLAKAQRRHGRCMDDGRTVAPVILLFHTSVVYAMFTAQDPADRHYWTWFWQLSPLWIGLGTAAARRILAHLQSEHRAPYVMDRRKWPGVFGWLGLLCGISFGVWFTTVFAAPHPLATLFLPSPERQTGLVLHMRKALQADEMITVLSNGLWFAYTFAELHVVGLLGTKAVLYMALYPLATIIAGPGVAFVLVWQFKEDVLDNMRTS</sequence>
<keyword evidence="1" id="KW-1133">Transmembrane helix</keyword>
<proteinExistence type="predicted"/>
<dbReference type="Proteomes" id="UP001396898">
    <property type="component" value="Unassembled WGS sequence"/>
</dbReference>
<accession>A0ABR1RM20</accession>
<evidence type="ECO:0000313" key="3">
    <source>
        <dbReference type="Proteomes" id="UP001396898"/>
    </source>
</evidence>
<feature type="transmembrane region" description="Helical" evidence="1">
    <location>
        <begin position="174"/>
        <end position="194"/>
    </location>
</feature>
<feature type="transmembrane region" description="Helical" evidence="1">
    <location>
        <begin position="97"/>
        <end position="123"/>
    </location>
</feature>
<feature type="transmembrane region" description="Helical" evidence="1">
    <location>
        <begin position="144"/>
        <end position="162"/>
    </location>
</feature>
<organism evidence="2 3">
    <name type="scientific">Apiospora marii</name>
    <dbReference type="NCBI Taxonomy" id="335849"/>
    <lineage>
        <taxon>Eukaryota</taxon>
        <taxon>Fungi</taxon>
        <taxon>Dikarya</taxon>
        <taxon>Ascomycota</taxon>
        <taxon>Pezizomycotina</taxon>
        <taxon>Sordariomycetes</taxon>
        <taxon>Xylariomycetidae</taxon>
        <taxon>Amphisphaeriales</taxon>
        <taxon>Apiosporaceae</taxon>
        <taxon>Apiospora</taxon>
    </lineage>
</organism>
<evidence type="ECO:0000256" key="1">
    <source>
        <dbReference type="SAM" id="Phobius"/>
    </source>
</evidence>
<feature type="transmembrane region" description="Helical" evidence="1">
    <location>
        <begin position="215"/>
        <end position="237"/>
    </location>
</feature>
<protein>
    <submittedName>
        <fullName evidence="2">Uncharacterized protein</fullName>
    </submittedName>
</protein>
<gene>
    <name evidence="2" type="ORF">PG991_008909</name>
</gene>
<dbReference type="EMBL" id="JAQQWI010000012">
    <property type="protein sequence ID" value="KAK8016021.1"/>
    <property type="molecule type" value="Genomic_DNA"/>
</dbReference>
<keyword evidence="1" id="KW-0472">Membrane</keyword>